<dbReference type="eggNOG" id="COG1135">
    <property type="taxonomic scope" value="Bacteria"/>
</dbReference>
<dbReference type="PATRIC" id="fig|1158610.3.peg.660"/>
<reference evidence="12 13" key="1">
    <citation type="submission" date="2013-02" db="EMBL/GenBank/DDBJ databases">
        <title>The Genome Sequence of Enterococcus phoeniculicola BAA-412.</title>
        <authorList>
            <consortium name="The Broad Institute Genome Sequencing Platform"/>
            <consortium name="The Broad Institute Genome Sequencing Center for Infectious Disease"/>
            <person name="Earl A.M."/>
            <person name="Gilmore M.S."/>
            <person name="Lebreton F."/>
            <person name="Walker B."/>
            <person name="Young S.K."/>
            <person name="Zeng Q."/>
            <person name="Gargeya S."/>
            <person name="Fitzgerald M."/>
            <person name="Haas B."/>
            <person name="Abouelleil A."/>
            <person name="Alvarado L."/>
            <person name="Arachchi H.M."/>
            <person name="Berlin A.M."/>
            <person name="Chapman S.B."/>
            <person name="Dewar J."/>
            <person name="Goldberg J."/>
            <person name="Griggs A."/>
            <person name="Gujja S."/>
            <person name="Hansen M."/>
            <person name="Howarth C."/>
            <person name="Imamovic A."/>
            <person name="Larimer J."/>
            <person name="McCowan C."/>
            <person name="Murphy C."/>
            <person name="Neiman D."/>
            <person name="Pearson M."/>
            <person name="Priest M."/>
            <person name="Roberts A."/>
            <person name="Saif S."/>
            <person name="Shea T."/>
            <person name="Sisk P."/>
            <person name="Sykes S."/>
            <person name="Wortman J."/>
            <person name="Nusbaum C."/>
            <person name="Birren B."/>
        </authorList>
    </citation>
    <scope>NUCLEOTIDE SEQUENCE [LARGE SCALE GENOMIC DNA]</scope>
    <source>
        <strain evidence="12 13">ATCC BAA-412</strain>
    </source>
</reference>
<dbReference type="AlphaFoldDB" id="R3WZH6"/>
<evidence type="ECO:0000259" key="11">
    <source>
        <dbReference type="PROSITE" id="PS50893"/>
    </source>
</evidence>
<dbReference type="InterPro" id="IPR017871">
    <property type="entry name" value="ABC_transporter-like_CS"/>
</dbReference>
<evidence type="ECO:0000256" key="3">
    <source>
        <dbReference type="ARBA" id="ARBA00022475"/>
    </source>
</evidence>
<dbReference type="FunFam" id="3.40.50.300:FF:000056">
    <property type="entry name" value="Cell division ATP-binding protein FtsE"/>
    <property type="match status" value="1"/>
</dbReference>
<keyword evidence="4" id="KW-0547">Nucleotide-binding</keyword>
<keyword evidence="13" id="KW-1185">Reference proteome</keyword>
<dbReference type="InterPro" id="IPR003439">
    <property type="entry name" value="ABC_transporter-like_ATP-bd"/>
</dbReference>
<gene>
    <name evidence="12" type="ORF">UC3_00686</name>
</gene>
<dbReference type="EMBL" id="AJAT01000009">
    <property type="protein sequence ID" value="EOL47155.1"/>
    <property type="molecule type" value="Genomic_DNA"/>
</dbReference>
<evidence type="ECO:0000256" key="9">
    <source>
        <dbReference type="ARBA" id="ARBA00049360"/>
    </source>
</evidence>
<keyword evidence="3" id="KW-1003">Cell membrane</keyword>
<evidence type="ECO:0000256" key="5">
    <source>
        <dbReference type="ARBA" id="ARBA00022840"/>
    </source>
</evidence>
<feature type="domain" description="ABC transporter" evidence="11">
    <location>
        <begin position="2"/>
        <end position="234"/>
    </location>
</feature>
<dbReference type="STRING" id="154621.RV11_GL002677"/>
<dbReference type="GO" id="GO:0006865">
    <property type="term" value="P:amino acid transport"/>
    <property type="evidence" value="ECO:0007669"/>
    <property type="project" value="UniProtKB-KW"/>
</dbReference>
<dbReference type="PROSITE" id="PS00211">
    <property type="entry name" value="ABC_TRANSPORTER_1"/>
    <property type="match status" value="1"/>
</dbReference>
<name>R3WZH6_9ENTE</name>
<evidence type="ECO:0000256" key="6">
    <source>
        <dbReference type="ARBA" id="ARBA00022967"/>
    </source>
</evidence>
<dbReference type="InterPro" id="IPR027417">
    <property type="entry name" value="P-loop_NTPase"/>
</dbReference>
<dbReference type="RefSeq" id="WP_010767359.1">
    <property type="nucleotide sequence ID" value="NZ_ASWE01000004.1"/>
</dbReference>
<accession>R3WZH6</accession>
<comment type="similarity">
    <text evidence="1">Belongs to the ABC transporter superfamily.</text>
</comment>
<dbReference type="Proteomes" id="UP000013785">
    <property type="component" value="Unassembled WGS sequence"/>
</dbReference>
<dbReference type="InterPro" id="IPR050086">
    <property type="entry name" value="MetN_ABC_transporter-like"/>
</dbReference>
<dbReference type="PROSITE" id="PS50893">
    <property type="entry name" value="ABC_TRANSPORTER_2"/>
    <property type="match status" value="1"/>
</dbReference>
<dbReference type="HOGENOM" id="CLU_000604_1_22_9"/>
<evidence type="ECO:0000256" key="10">
    <source>
        <dbReference type="ARBA" id="ARBA00055994"/>
    </source>
</evidence>
<comment type="catalytic activity">
    <reaction evidence="9">
        <text>ATP + H2O = ADP + phosphate + H(+)</text>
        <dbReference type="Rhea" id="RHEA:13065"/>
        <dbReference type="ChEBI" id="CHEBI:15377"/>
        <dbReference type="ChEBI" id="CHEBI:15378"/>
        <dbReference type="ChEBI" id="CHEBI:30616"/>
        <dbReference type="ChEBI" id="CHEBI:43474"/>
        <dbReference type="ChEBI" id="CHEBI:456216"/>
    </reaction>
</comment>
<organism evidence="12 13">
    <name type="scientific">Enterococcus phoeniculicola ATCC BAA-412</name>
    <dbReference type="NCBI Taxonomy" id="1158610"/>
    <lineage>
        <taxon>Bacteria</taxon>
        <taxon>Bacillati</taxon>
        <taxon>Bacillota</taxon>
        <taxon>Bacilli</taxon>
        <taxon>Lactobacillales</taxon>
        <taxon>Enterococcaceae</taxon>
        <taxon>Enterococcus</taxon>
    </lineage>
</organism>
<dbReference type="PANTHER" id="PTHR43166:SF30">
    <property type="entry name" value="METHIONINE IMPORT ATP-BINDING PROTEIN METN"/>
    <property type="match status" value="1"/>
</dbReference>
<evidence type="ECO:0000256" key="2">
    <source>
        <dbReference type="ARBA" id="ARBA00022448"/>
    </source>
</evidence>
<evidence type="ECO:0000256" key="4">
    <source>
        <dbReference type="ARBA" id="ARBA00022741"/>
    </source>
</evidence>
<comment type="caution">
    <text evidence="12">The sequence shown here is derived from an EMBL/GenBank/DDBJ whole genome shotgun (WGS) entry which is preliminary data.</text>
</comment>
<dbReference type="OrthoDB" id="9802264at2"/>
<comment type="function">
    <text evidence="10">Part of the ABC transporter FtsEX involved in cellular division. Has ATPase activity. Essential for cell division and viability.</text>
</comment>
<evidence type="ECO:0000256" key="1">
    <source>
        <dbReference type="ARBA" id="ARBA00005417"/>
    </source>
</evidence>
<keyword evidence="7" id="KW-0029">Amino-acid transport</keyword>
<protein>
    <recommendedName>
        <fullName evidence="11">ABC transporter domain-containing protein</fullName>
    </recommendedName>
</protein>
<keyword evidence="8" id="KW-0472">Membrane</keyword>
<dbReference type="PANTHER" id="PTHR43166">
    <property type="entry name" value="AMINO ACID IMPORT ATP-BINDING PROTEIN"/>
    <property type="match status" value="1"/>
</dbReference>
<keyword evidence="5" id="KW-0067">ATP-binding</keyword>
<dbReference type="SMART" id="SM00382">
    <property type="entry name" value="AAA"/>
    <property type="match status" value="1"/>
</dbReference>
<keyword evidence="6" id="KW-1278">Translocase</keyword>
<evidence type="ECO:0000256" key="8">
    <source>
        <dbReference type="ARBA" id="ARBA00023136"/>
    </source>
</evidence>
<dbReference type="SUPFAM" id="SSF52540">
    <property type="entry name" value="P-loop containing nucleoside triphosphate hydrolases"/>
    <property type="match status" value="1"/>
</dbReference>
<sequence>MIQLHHVSKDYQQINALDDLNFQIEQGEIVGIIGKSGSGKSTLLRILNLIETPTKGEIYFGEKEIQTLTKKQIQQTKQTIGMIFQHYNLLSNLTVHQNVALPLKLLGKTNHEKVDELLDFVGMRMKSQYYPAELSGGEKQRVAIARALVRNPTLLLCDEPTSSLDEENTEEIIRLLKRTHKEFSPTILFVSHELSSVKTLCERVLVLESGRITDEFFNTPKDVSSPVLSYAERIKRGVKDVRN</sequence>
<keyword evidence="2" id="KW-0813">Transport</keyword>
<evidence type="ECO:0000313" key="13">
    <source>
        <dbReference type="Proteomes" id="UP000013785"/>
    </source>
</evidence>
<evidence type="ECO:0000313" key="12">
    <source>
        <dbReference type="EMBL" id="EOL47155.1"/>
    </source>
</evidence>
<dbReference type="GO" id="GO:0005886">
    <property type="term" value="C:plasma membrane"/>
    <property type="evidence" value="ECO:0007669"/>
    <property type="project" value="UniProtKB-ARBA"/>
</dbReference>
<dbReference type="Pfam" id="PF00005">
    <property type="entry name" value="ABC_tran"/>
    <property type="match status" value="1"/>
</dbReference>
<proteinExistence type="inferred from homology"/>
<dbReference type="Gene3D" id="3.40.50.300">
    <property type="entry name" value="P-loop containing nucleotide triphosphate hydrolases"/>
    <property type="match status" value="1"/>
</dbReference>
<dbReference type="GO" id="GO:0016887">
    <property type="term" value="F:ATP hydrolysis activity"/>
    <property type="evidence" value="ECO:0007669"/>
    <property type="project" value="InterPro"/>
</dbReference>
<dbReference type="GO" id="GO:0005524">
    <property type="term" value="F:ATP binding"/>
    <property type="evidence" value="ECO:0007669"/>
    <property type="project" value="UniProtKB-KW"/>
</dbReference>
<dbReference type="InterPro" id="IPR003593">
    <property type="entry name" value="AAA+_ATPase"/>
</dbReference>
<evidence type="ECO:0000256" key="7">
    <source>
        <dbReference type="ARBA" id="ARBA00022970"/>
    </source>
</evidence>